<gene>
    <name evidence="2" type="ORF">FHS07_002024</name>
</gene>
<feature type="region of interest" description="Disordered" evidence="1">
    <location>
        <begin position="140"/>
        <end position="162"/>
    </location>
</feature>
<dbReference type="AlphaFoldDB" id="A0A7W5CIH0"/>
<protein>
    <submittedName>
        <fullName evidence="2">Nitroimidazol reductase NimA-like FMN-containing flavoprotein (Pyridoxamine 5'-phosphate oxidase superfamily)</fullName>
    </submittedName>
</protein>
<sequence length="181" mass="19877">MTSDNAGEKWADETIHVISPGVCWNLLRQQSLGRLAMNGKTGHPAIYPVNYAVSGPGFFIRTAADSKVRLIADDPRVTFETDARDGDQWWSVVATGLAHHVTVDAELRQARSVMPLSVNPVSKLYVIRVEVSKVTGRRFTDAGPRDAQRARGKEQTAALAEEMASSRPVFISHRAPRSPRA</sequence>
<accession>A0A7W5CIH0</accession>
<reference evidence="2 3" key="1">
    <citation type="submission" date="2020-08" db="EMBL/GenBank/DDBJ databases">
        <title>Genomic Encyclopedia of Type Strains, Phase III (KMG-III): the genomes of soil and plant-associated and newly described type strains.</title>
        <authorList>
            <person name="Whitman W."/>
        </authorList>
    </citation>
    <scope>NUCLEOTIDE SEQUENCE [LARGE SCALE GENOMIC DNA]</scope>
    <source>
        <strain evidence="2 3">CECT 8356</strain>
    </source>
</reference>
<name>A0A7W5CIH0_9MICO</name>
<dbReference type="Pfam" id="PF12900">
    <property type="entry name" value="Pyridox_ox_2"/>
    <property type="match status" value="1"/>
</dbReference>
<dbReference type="Proteomes" id="UP000543579">
    <property type="component" value="Unassembled WGS sequence"/>
</dbReference>
<dbReference type="RefSeq" id="WP_183419773.1">
    <property type="nucleotide sequence ID" value="NZ_JACHXY010000002.1"/>
</dbReference>
<organism evidence="2 3">
    <name type="scientific">Microbacterium proteolyticum</name>
    <dbReference type="NCBI Taxonomy" id="1572644"/>
    <lineage>
        <taxon>Bacteria</taxon>
        <taxon>Bacillati</taxon>
        <taxon>Actinomycetota</taxon>
        <taxon>Actinomycetes</taxon>
        <taxon>Micrococcales</taxon>
        <taxon>Microbacteriaceae</taxon>
        <taxon>Microbacterium</taxon>
    </lineage>
</organism>
<proteinExistence type="predicted"/>
<evidence type="ECO:0000313" key="3">
    <source>
        <dbReference type="Proteomes" id="UP000543579"/>
    </source>
</evidence>
<dbReference type="SUPFAM" id="SSF50475">
    <property type="entry name" value="FMN-binding split barrel"/>
    <property type="match status" value="1"/>
</dbReference>
<evidence type="ECO:0000313" key="2">
    <source>
        <dbReference type="EMBL" id="MBB3158328.1"/>
    </source>
</evidence>
<dbReference type="InterPro" id="IPR012349">
    <property type="entry name" value="Split_barrel_FMN-bd"/>
</dbReference>
<feature type="compositionally biased region" description="Basic and acidic residues" evidence="1">
    <location>
        <begin position="140"/>
        <end position="154"/>
    </location>
</feature>
<dbReference type="Gene3D" id="2.30.110.10">
    <property type="entry name" value="Electron Transport, Fmn-binding Protein, Chain A"/>
    <property type="match status" value="1"/>
</dbReference>
<dbReference type="EMBL" id="JACHXY010000002">
    <property type="protein sequence ID" value="MBB3158328.1"/>
    <property type="molecule type" value="Genomic_DNA"/>
</dbReference>
<evidence type="ECO:0000256" key="1">
    <source>
        <dbReference type="SAM" id="MobiDB-lite"/>
    </source>
</evidence>
<dbReference type="InterPro" id="IPR024747">
    <property type="entry name" value="Pyridox_Oxase-rel"/>
</dbReference>
<comment type="caution">
    <text evidence="2">The sequence shown here is derived from an EMBL/GenBank/DDBJ whole genome shotgun (WGS) entry which is preliminary data.</text>
</comment>